<dbReference type="InterPro" id="IPR008254">
    <property type="entry name" value="Flavodoxin/NO_synth"/>
</dbReference>
<evidence type="ECO:0000256" key="15">
    <source>
        <dbReference type="ARBA" id="ARBA00049342"/>
    </source>
</evidence>
<dbReference type="Pfam" id="PF00067">
    <property type="entry name" value="p450"/>
    <property type="match status" value="1"/>
</dbReference>
<evidence type="ECO:0000256" key="6">
    <source>
        <dbReference type="ARBA" id="ARBA00022643"/>
    </source>
</evidence>
<evidence type="ECO:0000256" key="1">
    <source>
        <dbReference type="ARBA" id="ARBA00001971"/>
    </source>
</evidence>
<evidence type="ECO:0000256" key="11">
    <source>
        <dbReference type="ARBA" id="ARBA00023002"/>
    </source>
</evidence>
<dbReference type="Proteomes" id="UP001373714">
    <property type="component" value="Unassembled WGS sequence"/>
</dbReference>
<evidence type="ECO:0000259" key="18">
    <source>
        <dbReference type="PROSITE" id="PS50902"/>
    </source>
</evidence>
<dbReference type="InterPro" id="IPR023206">
    <property type="entry name" value="Bifunctional_P450_P450_red"/>
</dbReference>
<evidence type="ECO:0000256" key="5">
    <source>
        <dbReference type="ARBA" id="ARBA00022630"/>
    </source>
</evidence>
<keyword evidence="9 16" id="KW-0521">NADP</keyword>
<dbReference type="GO" id="GO:0010181">
    <property type="term" value="F:FMN binding"/>
    <property type="evidence" value="ECO:0007669"/>
    <property type="project" value="UniProtKB-UniRule"/>
</dbReference>
<comment type="similarity">
    <text evidence="2 16">In the N-terminal section; belongs to the cytochrome P450 family.</text>
</comment>
<evidence type="ECO:0000256" key="8">
    <source>
        <dbReference type="ARBA" id="ARBA00022827"/>
    </source>
</evidence>
<keyword evidence="8 16" id="KW-0274">FAD</keyword>
<comment type="caution">
    <text evidence="20">The sequence shown here is derived from an EMBL/GenBank/DDBJ whole genome shotgun (WGS) entry which is preliminary data.</text>
</comment>
<dbReference type="PRINTS" id="PR00463">
    <property type="entry name" value="EP450I"/>
</dbReference>
<comment type="cofactor">
    <cofactor evidence="16">
        <name>FAD</name>
        <dbReference type="ChEBI" id="CHEBI:57692"/>
    </cofactor>
    <cofactor evidence="16">
        <name>FMN</name>
        <dbReference type="ChEBI" id="CHEBI:58210"/>
    </cofactor>
</comment>
<evidence type="ECO:0000313" key="21">
    <source>
        <dbReference type="Proteomes" id="UP001373714"/>
    </source>
</evidence>
<evidence type="ECO:0000256" key="10">
    <source>
        <dbReference type="ARBA" id="ARBA00022982"/>
    </source>
</evidence>
<evidence type="ECO:0000256" key="13">
    <source>
        <dbReference type="ARBA" id="ARBA00023033"/>
    </source>
</evidence>
<dbReference type="PRINTS" id="PR00385">
    <property type="entry name" value="P450"/>
</dbReference>
<dbReference type="Pfam" id="PF00175">
    <property type="entry name" value="NAD_binding_1"/>
    <property type="match status" value="1"/>
</dbReference>
<keyword evidence="10 16" id="KW-0249">Electron transport</keyword>
<dbReference type="EC" id="1.6.2.4" evidence="16"/>
<dbReference type="FunFam" id="1.10.630.10:FF:000040">
    <property type="entry name" value="Bifunctional cytochrome P450/NADPH--P450 reductase"/>
    <property type="match status" value="1"/>
</dbReference>
<evidence type="ECO:0000256" key="9">
    <source>
        <dbReference type="ARBA" id="ARBA00022857"/>
    </source>
</evidence>
<dbReference type="EMBL" id="JAVHNS010000006">
    <property type="protein sequence ID" value="KAK6352374.1"/>
    <property type="molecule type" value="Genomic_DNA"/>
</dbReference>
<evidence type="ECO:0000256" key="7">
    <source>
        <dbReference type="ARBA" id="ARBA00022723"/>
    </source>
</evidence>
<keyword evidence="12 16" id="KW-0408">Iron</keyword>
<gene>
    <name evidence="20" type="ORF">TWF730_009201</name>
</gene>
<keyword evidence="3 16" id="KW-0813">Transport</keyword>
<evidence type="ECO:0000256" key="2">
    <source>
        <dbReference type="ARBA" id="ARBA00010018"/>
    </source>
</evidence>
<dbReference type="EC" id="1.14.14.1" evidence="16"/>
<dbReference type="FunFam" id="2.40.30.10:FF:000198">
    <property type="entry name" value="Bifunctional cytochrome P450/NADPH--P450 reductase"/>
    <property type="match status" value="1"/>
</dbReference>
<dbReference type="Gene3D" id="1.10.630.10">
    <property type="entry name" value="Cytochrome P450"/>
    <property type="match status" value="1"/>
</dbReference>
<dbReference type="InterPro" id="IPR023173">
    <property type="entry name" value="NADPH_Cyt_P450_Rdtase_alpha"/>
</dbReference>
<feature type="domain" description="Flavodoxin-like" evidence="18">
    <location>
        <begin position="555"/>
        <end position="695"/>
    </location>
</feature>
<evidence type="ECO:0000256" key="17">
    <source>
        <dbReference type="PIRSR" id="PIRSR000209-1"/>
    </source>
</evidence>
<dbReference type="SUPFAM" id="SSF48264">
    <property type="entry name" value="Cytochrome P450"/>
    <property type="match status" value="1"/>
</dbReference>
<keyword evidence="6 16" id="KW-0288">FMN</keyword>
<dbReference type="InterPro" id="IPR017927">
    <property type="entry name" value="FAD-bd_FR_type"/>
</dbReference>
<dbReference type="AlphaFoldDB" id="A0AAV9V0U7"/>
<dbReference type="GO" id="GO:0005506">
    <property type="term" value="F:iron ion binding"/>
    <property type="evidence" value="ECO:0007669"/>
    <property type="project" value="UniProtKB-UniRule"/>
</dbReference>
<dbReference type="GO" id="GO:0003958">
    <property type="term" value="F:NADPH-hemoprotein reductase activity"/>
    <property type="evidence" value="ECO:0007669"/>
    <property type="project" value="UniProtKB-UniRule"/>
</dbReference>
<dbReference type="InterPro" id="IPR039261">
    <property type="entry name" value="FNR_nucleotide-bd"/>
</dbReference>
<dbReference type="PANTHER" id="PTHR19384:SF127">
    <property type="entry name" value="BIFUNCTIONAL CYTOCHROME P450_NADPH--P450 REDUCTASE"/>
    <property type="match status" value="1"/>
</dbReference>
<proteinExistence type="inferred from homology"/>
<comment type="catalytic activity">
    <reaction evidence="15 16">
        <text>2 oxidized [cytochrome P450] + NADPH = 2 reduced [cytochrome P450] + NADP(+) + H(+)</text>
        <dbReference type="Rhea" id="RHEA:24040"/>
        <dbReference type="Rhea" id="RHEA-COMP:14627"/>
        <dbReference type="Rhea" id="RHEA-COMP:14628"/>
        <dbReference type="ChEBI" id="CHEBI:15378"/>
        <dbReference type="ChEBI" id="CHEBI:55376"/>
        <dbReference type="ChEBI" id="CHEBI:57783"/>
        <dbReference type="ChEBI" id="CHEBI:58349"/>
        <dbReference type="ChEBI" id="CHEBI:60344"/>
        <dbReference type="EC" id="1.6.2.4"/>
    </reaction>
</comment>
<dbReference type="InterPro" id="IPR029039">
    <property type="entry name" value="Flavoprotein-like_sf"/>
</dbReference>
<dbReference type="Pfam" id="PF00667">
    <property type="entry name" value="FAD_binding_1"/>
    <property type="match status" value="1"/>
</dbReference>
<dbReference type="InterPro" id="IPR003097">
    <property type="entry name" value="CysJ-like_FAD-binding"/>
</dbReference>
<name>A0AAV9V0U7_9PEZI</name>
<dbReference type="CDD" id="cd06206">
    <property type="entry name" value="bifunctional_CYPOR"/>
    <property type="match status" value="1"/>
</dbReference>
<feature type="domain" description="FAD-binding FR-type" evidence="19">
    <location>
        <begin position="729"/>
        <end position="960"/>
    </location>
</feature>
<dbReference type="CDD" id="cd11068">
    <property type="entry name" value="CYP120A1"/>
    <property type="match status" value="1"/>
</dbReference>
<dbReference type="InterPro" id="IPR017938">
    <property type="entry name" value="Riboflavin_synthase-like_b-brl"/>
</dbReference>
<evidence type="ECO:0000256" key="4">
    <source>
        <dbReference type="ARBA" id="ARBA00022617"/>
    </source>
</evidence>
<keyword evidence="7 16" id="KW-0479">Metal-binding</keyword>
<dbReference type="GO" id="GO:0020037">
    <property type="term" value="F:heme binding"/>
    <property type="evidence" value="ECO:0007669"/>
    <property type="project" value="UniProtKB-UniRule"/>
</dbReference>
<dbReference type="SUPFAM" id="SSF52218">
    <property type="entry name" value="Flavoproteins"/>
    <property type="match status" value="1"/>
</dbReference>
<dbReference type="InterPro" id="IPR002401">
    <property type="entry name" value="Cyt_P450_E_grp-I"/>
</dbReference>
<dbReference type="PANTHER" id="PTHR19384">
    <property type="entry name" value="NITRIC OXIDE SYNTHASE-RELATED"/>
    <property type="match status" value="1"/>
</dbReference>
<sequence>MATASEKCPVHSQQGVGGYTSWLPSFGQSATCPFAKDAPEGTECPVSKKMKEIKPIPGPPGLPIVGNIFDIDLITPLKTLEGFADQYGPIYKLKLGGRDVLIVSSWELIHECCDEKRFAKQVAGGLEQVRNGVGDGLFTAYTGEENWGIAHRILIPAFGPLTIRGMFDEMADLANQLALKWARLPSGTSVDASEDFTRLTLDTIALCAMGARFNSFYTENQHPFVDAMVEFLTESGNRGRRLPAMNMIPTRASEAYFKDIELMKRVAYDLLKERRDNPSDKRDLLNAMINGKDPQTGRGLTDELIVNNMITFLIAGHETTSGTLAFTMYNLLRNPQTYKKLQEEIDRVVGRETVNLEHLAKLPYTNAVLRETLRLSSPITAIGVRPHPFENHEDPILLNGQYQVGHDQSILLLIKKMHKDPAVYGSDANEYKPERMLDEPFNKLPPDAWKPFGNGMRACIGRPFAWQEMLIVMVVLFQNFDFYMADSGYQLSIKQNLTIKPKDFRLKSKLRHGLTPITLQHFLGGGGQPNQIDVKRDALKNGTQDDTDDPTKQPMHIFYGSNTGTCEAFANRLALDASTRGFKAKVEVLDAAAKSLPKDGPVVIITASFEGQPPDNATHFYEWIKSCKGEEAKGIRFAVFGCGHHDWASTYQRIPTQCDEFLGSLGGERLCERGSADAGAGDMFQDFGNWVDEKFWPSLGDMRGDQPNVTKTGLKVSVFVENRPTVLGQNLKTGVVVENRKLTTEDVPEKRHLEVKLPTEYSYKVGDYLAVLPTNHESAVKRAMRRFSLPWDAALKITSDMPTTLPTDTTISAGDLLSSYVELSQPATKRDITVMAGYCDDKIKGEILELANDVGRFGREISQPRISALDFLEKYPMIQIPIGDYLAMLPPMRIRQYSISSSPLSSPASCTLTYSVLNEPSLADSDRKHLGVASNYLSSLEKGDKVQVSIRNSHGGFSLPLDIAAVPIIMIAAGSGLAPFRGFIMERAAQKAAGRELAPAMLFFGCKHPEKDSLYPDELKEWSEMGAVDVRFAYSRAPERSEGCKHVQDRLWHDREDALKLFADKGKIFVCGSRDVGSGVKEMCKKIYKDGKEKEGKTVSDEDVEEWFEGLGKERFATDVFA</sequence>
<dbReference type="Gene3D" id="3.40.50.80">
    <property type="entry name" value="Nucleotide-binding domain of ferredoxin-NADP reductase (FNR) module"/>
    <property type="match status" value="1"/>
</dbReference>
<keyword evidence="11 16" id="KW-0560">Oxidoreductase</keyword>
<dbReference type="PROSITE" id="PS51384">
    <property type="entry name" value="FAD_FR"/>
    <property type="match status" value="1"/>
</dbReference>
<dbReference type="InterPro" id="IPR001128">
    <property type="entry name" value="Cyt_P450"/>
</dbReference>
<dbReference type="InterPro" id="IPR017972">
    <property type="entry name" value="Cyt_P450_CS"/>
</dbReference>
<reference evidence="20 21" key="1">
    <citation type="submission" date="2019-10" db="EMBL/GenBank/DDBJ databases">
        <authorList>
            <person name="Palmer J.M."/>
        </authorList>
    </citation>
    <scope>NUCLEOTIDE SEQUENCE [LARGE SCALE GENOMIC DNA]</scope>
    <source>
        <strain evidence="20 21">TWF730</strain>
    </source>
</reference>
<dbReference type="SUPFAM" id="SSF63380">
    <property type="entry name" value="Riboflavin synthase domain-like"/>
    <property type="match status" value="1"/>
</dbReference>
<dbReference type="PROSITE" id="PS50902">
    <property type="entry name" value="FLAVODOXIN_LIKE"/>
    <property type="match status" value="1"/>
</dbReference>
<evidence type="ECO:0000256" key="14">
    <source>
        <dbReference type="ARBA" id="ARBA00047827"/>
    </source>
</evidence>
<evidence type="ECO:0000256" key="16">
    <source>
        <dbReference type="PIRNR" id="PIRNR000209"/>
    </source>
</evidence>
<comment type="cofactor">
    <cofactor evidence="1 16 17">
        <name>heme</name>
        <dbReference type="ChEBI" id="CHEBI:30413"/>
    </cofactor>
</comment>
<evidence type="ECO:0000256" key="12">
    <source>
        <dbReference type="ARBA" id="ARBA00023004"/>
    </source>
</evidence>
<evidence type="ECO:0000259" key="19">
    <source>
        <dbReference type="PROSITE" id="PS51384"/>
    </source>
</evidence>
<dbReference type="Gene3D" id="3.40.50.360">
    <property type="match status" value="1"/>
</dbReference>
<dbReference type="PROSITE" id="PS00086">
    <property type="entry name" value="CYTOCHROME_P450"/>
    <property type="match status" value="1"/>
</dbReference>
<comment type="catalytic activity">
    <reaction evidence="14 16">
        <text>an organic molecule + reduced [NADPH--hemoprotein reductase] + O2 = an alcohol + oxidized [NADPH--hemoprotein reductase] + H2O + H(+)</text>
        <dbReference type="Rhea" id="RHEA:17149"/>
        <dbReference type="Rhea" id="RHEA-COMP:11964"/>
        <dbReference type="Rhea" id="RHEA-COMP:11965"/>
        <dbReference type="ChEBI" id="CHEBI:15377"/>
        <dbReference type="ChEBI" id="CHEBI:15378"/>
        <dbReference type="ChEBI" id="CHEBI:15379"/>
        <dbReference type="ChEBI" id="CHEBI:30879"/>
        <dbReference type="ChEBI" id="CHEBI:57618"/>
        <dbReference type="ChEBI" id="CHEBI:58210"/>
        <dbReference type="ChEBI" id="CHEBI:142491"/>
        <dbReference type="EC" id="1.14.14.1"/>
    </reaction>
</comment>
<dbReference type="GO" id="GO:0050660">
    <property type="term" value="F:flavin adenine dinucleotide binding"/>
    <property type="evidence" value="ECO:0007669"/>
    <property type="project" value="TreeGrafter"/>
</dbReference>
<evidence type="ECO:0000313" key="20">
    <source>
        <dbReference type="EMBL" id="KAK6352374.1"/>
    </source>
</evidence>
<dbReference type="Pfam" id="PF00258">
    <property type="entry name" value="Flavodoxin_1"/>
    <property type="match status" value="1"/>
</dbReference>
<protein>
    <recommendedName>
        <fullName evidence="16">Bifunctional cytochrome P450/NADPH--P450 reductase</fullName>
    </recommendedName>
    <domain>
        <recommendedName>
            <fullName evidence="16">Cytochrome P450</fullName>
            <ecNumber evidence="16">1.14.14.1</ecNumber>
        </recommendedName>
    </domain>
    <domain>
        <recommendedName>
            <fullName evidence="16">NADPH--cytochrome P450 reductase</fullName>
            <ecNumber evidence="16">1.6.2.4</ecNumber>
        </recommendedName>
    </domain>
</protein>
<keyword evidence="21" id="KW-1185">Reference proteome</keyword>
<dbReference type="GO" id="GO:0070330">
    <property type="term" value="F:aromatase activity"/>
    <property type="evidence" value="ECO:0007669"/>
    <property type="project" value="UniProtKB-UniRule"/>
</dbReference>
<keyword evidence="5 16" id="KW-0285">Flavoprotein</keyword>
<keyword evidence="4 16" id="KW-0349">Heme</keyword>
<dbReference type="SUPFAM" id="SSF52343">
    <property type="entry name" value="Ferredoxin reductase-like, C-terminal NADP-linked domain"/>
    <property type="match status" value="1"/>
</dbReference>
<evidence type="ECO:0000256" key="3">
    <source>
        <dbReference type="ARBA" id="ARBA00022448"/>
    </source>
</evidence>
<dbReference type="Gene3D" id="2.40.30.10">
    <property type="entry name" value="Translation factors"/>
    <property type="match status" value="1"/>
</dbReference>
<organism evidence="20 21">
    <name type="scientific">Orbilia blumenaviensis</name>
    <dbReference type="NCBI Taxonomy" id="1796055"/>
    <lineage>
        <taxon>Eukaryota</taxon>
        <taxon>Fungi</taxon>
        <taxon>Dikarya</taxon>
        <taxon>Ascomycota</taxon>
        <taxon>Pezizomycotina</taxon>
        <taxon>Orbiliomycetes</taxon>
        <taxon>Orbiliales</taxon>
        <taxon>Orbiliaceae</taxon>
        <taxon>Orbilia</taxon>
    </lineage>
</organism>
<feature type="binding site" description="axial binding residue" evidence="17">
    <location>
        <position position="459"/>
    </location>
    <ligand>
        <name>heme</name>
        <dbReference type="ChEBI" id="CHEBI:30413"/>
    </ligand>
    <ligandPart>
        <name>Fe</name>
        <dbReference type="ChEBI" id="CHEBI:18248"/>
    </ligandPart>
</feature>
<dbReference type="GO" id="GO:0005829">
    <property type="term" value="C:cytosol"/>
    <property type="evidence" value="ECO:0007669"/>
    <property type="project" value="TreeGrafter"/>
</dbReference>
<dbReference type="InterPro" id="IPR036396">
    <property type="entry name" value="Cyt_P450_sf"/>
</dbReference>
<dbReference type="Gene3D" id="1.20.990.10">
    <property type="entry name" value="NADPH-cytochrome p450 Reductase, Chain A, domain 3"/>
    <property type="match status" value="1"/>
</dbReference>
<dbReference type="PIRSF" id="PIRSF000209">
    <property type="entry name" value="Bifunctional_P450_P450R"/>
    <property type="match status" value="1"/>
</dbReference>
<accession>A0AAV9V0U7</accession>
<dbReference type="InterPro" id="IPR001433">
    <property type="entry name" value="OxRdtase_FAD/NAD-bd"/>
</dbReference>
<keyword evidence="13 16" id="KW-0503">Monooxygenase</keyword>